<dbReference type="RefSeq" id="WP_192150179.1">
    <property type="nucleotide sequence ID" value="NZ_JACYXI010000016.1"/>
</dbReference>
<reference evidence="11" key="1">
    <citation type="submission" date="2020-09" db="EMBL/GenBank/DDBJ databases">
        <title>The genome sequence of strain Labrenzia suaedae 4C16A.</title>
        <authorList>
            <person name="Liu Y."/>
        </authorList>
    </citation>
    <scope>NUCLEOTIDE SEQUENCE [LARGE SCALE GENOMIC DNA]</scope>
    <source>
        <strain evidence="11">4C16A</strain>
    </source>
</reference>
<feature type="transmembrane region" description="Helical" evidence="8">
    <location>
        <begin position="523"/>
        <end position="545"/>
    </location>
</feature>
<evidence type="ECO:0000256" key="8">
    <source>
        <dbReference type="SAM" id="Phobius"/>
    </source>
</evidence>
<feature type="transmembrane region" description="Helical" evidence="8">
    <location>
        <begin position="361"/>
        <end position="382"/>
    </location>
</feature>
<feature type="transmembrane region" description="Helical" evidence="8">
    <location>
        <begin position="486"/>
        <end position="511"/>
    </location>
</feature>
<feature type="transmembrane region" description="Helical" evidence="8">
    <location>
        <begin position="403"/>
        <end position="419"/>
    </location>
</feature>
<feature type="domain" description="TRAP C4-dicarboxylate transport system permease DctM subunit" evidence="9">
    <location>
        <begin position="11"/>
        <end position="187"/>
    </location>
</feature>
<feature type="domain" description="TRAP C4-dicarboxylate transport system permease DctM subunit" evidence="9">
    <location>
        <begin position="339"/>
        <end position="548"/>
    </location>
</feature>
<name>A0ABR9CSK7_9HYPH</name>
<keyword evidence="7" id="KW-0813">Transport</keyword>
<evidence type="ECO:0000313" key="11">
    <source>
        <dbReference type="Proteomes" id="UP000632063"/>
    </source>
</evidence>
<evidence type="ECO:0000256" key="5">
    <source>
        <dbReference type="ARBA" id="ARBA00022989"/>
    </source>
</evidence>
<feature type="transmembrane region" description="Helical" evidence="8">
    <location>
        <begin position="462"/>
        <end position="480"/>
    </location>
</feature>
<feature type="transmembrane region" description="Helical" evidence="8">
    <location>
        <begin position="158"/>
        <end position="184"/>
    </location>
</feature>
<comment type="subcellular location">
    <subcellularLocation>
        <location evidence="1 7">Cell inner membrane</location>
        <topology evidence="1 7">Multi-pass membrane protein</topology>
    </subcellularLocation>
</comment>
<sequence>MELFFLILLILLMATALGSGFPVAFALPGSAIITIGIASLAGYVFTGSVDAYFSIGGPSQWLSAGVTNFRGIYWEAERDTLIAIPLFVFMGIMLQRSKIAEDLLVTMARLFGPVPGGLGISVVFVGALLAATTGIVGATVVAMGLISLPAMLRNKYSVPLATGTIAASGTLGQIIPPSIVLIILADQLASAVDQAGTIRQTLYKQATGEVTMPSDFAVVSTSAGEMFLGAFLPGLVLVGLYMLFILGFALINPKAAPAVHSDSGFDRKFLGQVFVTLVPPLALIFLVLGSIVAGIATVNQAGAIGAIGAMVMAGYRLGGEGTKARYTPAILAIIALLAIAIVVSFIGAINIKRVQTSQEVLGLVIALIAVSLLLIAVFWSGWRTLKFEDTLRGVMLETAKTSSLVFIILIGAAMLTASFRAFGGEELVKHFLQGLPGGFWVQFLIVMLVIFILGFFLDFIEIAVVVVPIVAPILLADPAANVTAVWLGVMIGLNIQTSFLTPPFGFALFYLRGVAPAAVKTIDMYKGVVAFISLQLLALFIAGFYPQLVNYLPNRSSLLSENAPPPMNPRLQYCMENSVAEDFSQNGQGIMSAIKTAEGLDISYLPKDLQKDLKKSFEAANQVMPQMSEIGSAEKAVTEAAVDYRPLHREVRAIERDALRIETRIKELQVVVSRAGPTGIYTEAQGERAKTRIDALQKQHDELIAQIPGTWKDANKTFSTIQKAENKARLTYRRTADSAYQPLAETIAVLKGADKLAAFEPVLEGLKSEIATLEHTAAVDRLAEIRSQIGEIEGTSDIRKGVGDARSLLRKKADDIAGAQAEIDKSIAALKADLAWRKKAEAELLPKLETYDAAIRNNIGLRQQAALPRDIALSVASCLSGHRDVSLNF</sequence>
<keyword evidence="3 7" id="KW-0997">Cell inner membrane</keyword>
<accession>A0ABR9CSK7</accession>
<dbReference type="PANTHER" id="PTHR33362:SF7">
    <property type="entry name" value="SLL1103 PROTEIN"/>
    <property type="match status" value="1"/>
</dbReference>
<dbReference type="Pfam" id="PF06808">
    <property type="entry name" value="DctM"/>
    <property type="match status" value="2"/>
</dbReference>
<evidence type="ECO:0000256" key="6">
    <source>
        <dbReference type="ARBA" id="ARBA00023136"/>
    </source>
</evidence>
<dbReference type="InterPro" id="IPR010656">
    <property type="entry name" value="DctM"/>
</dbReference>
<evidence type="ECO:0000256" key="2">
    <source>
        <dbReference type="ARBA" id="ARBA00022475"/>
    </source>
</evidence>
<evidence type="ECO:0000256" key="1">
    <source>
        <dbReference type="ARBA" id="ARBA00004429"/>
    </source>
</evidence>
<feature type="transmembrane region" description="Helical" evidence="8">
    <location>
        <begin position="439"/>
        <end position="457"/>
    </location>
</feature>
<evidence type="ECO:0000313" key="10">
    <source>
        <dbReference type="EMBL" id="MBD8893825.1"/>
    </source>
</evidence>
<feature type="transmembrane region" description="Helical" evidence="8">
    <location>
        <begin position="28"/>
        <end position="53"/>
    </location>
</feature>
<feature type="transmembrane region" description="Helical" evidence="8">
    <location>
        <begin position="273"/>
        <end position="295"/>
    </location>
</feature>
<organism evidence="10 11">
    <name type="scientific">Roseibium litorale</name>
    <dbReference type="NCBI Taxonomy" id="2803841"/>
    <lineage>
        <taxon>Bacteria</taxon>
        <taxon>Pseudomonadati</taxon>
        <taxon>Pseudomonadota</taxon>
        <taxon>Alphaproteobacteria</taxon>
        <taxon>Hyphomicrobiales</taxon>
        <taxon>Stappiaceae</taxon>
        <taxon>Roseibium</taxon>
    </lineage>
</organism>
<dbReference type="EMBL" id="JACYXI010000016">
    <property type="protein sequence ID" value="MBD8893825.1"/>
    <property type="molecule type" value="Genomic_DNA"/>
</dbReference>
<proteinExistence type="predicted"/>
<feature type="transmembrane region" description="Helical" evidence="8">
    <location>
        <begin position="117"/>
        <end position="146"/>
    </location>
</feature>
<evidence type="ECO:0000259" key="9">
    <source>
        <dbReference type="Pfam" id="PF06808"/>
    </source>
</evidence>
<feature type="transmembrane region" description="Helical" evidence="8">
    <location>
        <begin position="301"/>
        <end position="318"/>
    </location>
</feature>
<dbReference type="Proteomes" id="UP000632063">
    <property type="component" value="Unassembled WGS sequence"/>
</dbReference>
<comment type="caution">
    <text evidence="10">The sequence shown here is derived from an EMBL/GenBank/DDBJ whole genome shotgun (WGS) entry which is preliminary data.</text>
</comment>
<evidence type="ECO:0000256" key="3">
    <source>
        <dbReference type="ARBA" id="ARBA00022519"/>
    </source>
</evidence>
<keyword evidence="4 8" id="KW-0812">Transmembrane</keyword>
<protein>
    <submittedName>
        <fullName evidence="10">TRAP transporter large permease subunit</fullName>
    </submittedName>
</protein>
<reference evidence="10 11" key="2">
    <citation type="journal article" date="2021" name="Int. J. Syst. Evol. Microbiol.">
        <title>Roseibium litorale sp. nov., isolated from a tidal flat sediment and proposal for the reclassification of Labrenzia polysiphoniae as Roseibium polysiphoniae comb. nov.</title>
        <authorList>
            <person name="Liu Y."/>
            <person name="Pei T."/>
            <person name="Du J."/>
            <person name="Chao M."/>
            <person name="Deng M.R."/>
            <person name="Zhu H."/>
        </authorList>
    </citation>
    <scope>NUCLEOTIDE SEQUENCE [LARGE SCALE GENOMIC DNA]</scope>
    <source>
        <strain evidence="10 11">4C16A</strain>
    </source>
</reference>
<evidence type="ECO:0000256" key="7">
    <source>
        <dbReference type="RuleBase" id="RU369079"/>
    </source>
</evidence>
<feature type="transmembrane region" description="Helical" evidence="8">
    <location>
        <begin position="330"/>
        <end position="349"/>
    </location>
</feature>
<comment type="function">
    <text evidence="7">Part of the tripartite ATP-independent periplasmic (TRAP) transport system.</text>
</comment>
<keyword evidence="5 8" id="KW-1133">Transmembrane helix</keyword>
<keyword evidence="6 8" id="KW-0472">Membrane</keyword>
<keyword evidence="2" id="KW-1003">Cell membrane</keyword>
<gene>
    <name evidence="10" type="ORF">IG616_19950</name>
</gene>
<dbReference type="PANTHER" id="PTHR33362">
    <property type="entry name" value="SIALIC ACID TRAP TRANSPORTER PERMEASE PROTEIN SIAT-RELATED"/>
    <property type="match status" value="1"/>
</dbReference>
<feature type="transmembrane region" description="Helical" evidence="8">
    <location>
        <begin position="230"/>
        <end position="252"/>
    </location>
</feature>
<keyword evidence="11" id="KW-1185">Reference proteome</keyword>
<evidence type="ECO:0000256" key="4">
    <source>
        <dbReference type="ARBA" id="ARBA00022692"/>
    </source>
</evidence>
<dbReference type="InterPro" id="IPR004681">
    <property type="entry name" value="TRAP_DctM"/>
</dbReference>